<reference evidence="1 2" key="1">
    <citation type="submission" date="2016-10" db="EMBL/GenBank/DDBJ databases">
        <authorList>
            <person name="de Groot N.N."/>
        </authorList>
    </citation>
    <scope>NUCLEOTIDE SEQUENCE [LARGE SCALE GENOMIC DNA]</scope>
    <source>
        <strain evidence="1 2">DSM 19803</strain>
    </source>
</reference>
<keyword evidence="2" id="KW-1185">Reference proteome</keyword>
<protein>
    <recommendedName>
        <fullName evidence="3">Phosphopeptide-binding protein</fullName>
    </recommendedName>
</protein>
<dbReference type="AlphaFoldDB" id="A0A1G7XGG2"/>
<dbReference type="EMBL" id="FNCW01000008">
    <property type="protein sequence ID" value="SDG83207.1"/>
    <property type="molecule type" value="Genomic_DNA"/>
</dbReference>
<evidence type="ECO:0000313" key="1">
    <source>
        <dbReference type="EMBL" id="SDG83207.1"/>
    </source>
</evidence>
<name>A0A1G7XGG2_9FLAO</name>
<evidence type="ECO:0008006" key="3">
    <source>
        <dbReference type="Google" id="ProtNLM"/>
    </source>
</evidence>
<evidence type="ECO:0000313" key="2">
    <source>
        <dbReference type="Proteomes" id="UP000199296"/>
    </source>
</evidence>
<accession>A0A1G7XGG2</accession>
<organism evidence="1 2">
    <name type="scientific">Psychroflexus sediminis</name>
    <dbReference type="NCBI Taxonomy" id="470826"/>
    <lineage>
        <taxon>Bacteria</taxon>
        <taxon>Pseudomonadati</taxon>
        <taxon>Bacteroidota</taxon>
        <taxon>Flavobacteriia</taxon>
        <taxon>Flavobacteriales</taxon>
        <taxon>Flavobacteriaceae</taxon>
        <taxon>Psychroflexus</taxon>
    </lineage>
</organism>
<dbReference type="Proteomes" id="UP000199296">
    <property type="component" value="Unassembled WGS sequence"/>
</dbReference>
<dbReference type="OrthoDB" id="647046at2"/>
<gene>
    <name evidence="1" type="ORF">SAMN04488027_10892</name>
</gene>
<dbReference type="STRING" id="470826.SAMN04488027_10892"/>
<dbReference type="PROSITE" id="PS51257">
    <property type="entry name" value="PROKAR_LIPOPROTEIN"/>
    <property type="match status" value="1"/>
</dbReference>
<dbReference type="RefSeq" id="WP_093368167.1">
    <property type="nucleotide sequence ID" value="NZ_FNCW01000008.1"/>
</dbReference>
<proteinExistence type="predicted"/>
<sequence length="273" mass="30203">MKKISLLTFAFSLLILVGCKQENKKDSDEKMDAVGVTDTLVTISPLEEESPKYPEAALTHPGGDVIEVPAGSVDFDFTVENYELGVQTENAGENGLANSANGQHIHFILDNGPYSAHYESGFSKEIEEGEHVMLAFLSRSYHESVKNPTSFVVKKIVAGNPSEDQKMDVDFTAEHLFYSRPKGTYKGEDTKKVLLDFFLVGTEISQEGNKVKVTVNDGSDYLITEWVPHVIENMPMGKNKIQLTLVDENLEPIPGPFNAVTRVITLEEAKDDM</sequence>